<sequence length="145" mass="16038">MSPKEVPPLKIDGLELAQFGSGPGLHGLTGDYSPTSRFVPATVLSRAAIPGKTAADAVQQGFHVLNNFDIPVGAVRDKLGKQILYDTTWYTVAADTKNKQYYFHTHDNRRIRVIDLTKMNLDAKDRVFIPMNSKEDVQDLTPPGK</sequence>
<dbReference type="PANTHER" id="PTHR35527:SF2">
    <property type="entry name" value="HYDROLASE"/>
    <property type="match status" value="1"/>
</dbReference>
<protein>
    <submittedName>
        <fullName evidence="4">Linear amide C-N hydrolase</fullName>
    </submittedName>
</protein>
<accession>A0A9D6Z2Y1</accession>
<reference evidence="4" key="1">
    <citation type="submission" date="2020-07" db="EMBL/GenBank/DDBJ databases">
        <title>Huge and variable diversity of episymbiotic CPR bacteria and DPANN archaea in groundwater ecosystems.</title>
        <authorList>
            <person name="He C.Y."/>
            <person name="Keren R."/>
            <person name="Whittaker M."/>
            <person name="Farag I.F."/>
            <person name="Doudna J."/>
            <person name="Cate J.H.D."/>
            <person name="Banfield J.F."/>
        </authorList>
    </citation>
    <scope>NUCLEOTIDE SEQUENCE</scope>
    <source>
        <strain evidence="4">NC_groundwater_1664_Pr3_B-0.1um_52_9</strain>
    </source>
</reference>
<dbReference type="GO" id="GO:0016787">
    <property type="term" value="F:hydrolase activity"/>
    <property type="evidence" value="ECO:0007669"/>
    <property type="project" value="UniProtKB-KW"/>
</dbReference>
<dbReference type="Proteomes" id="UP000807825">
    <property type="component" value="Unassembled WGS sequence"/>
</dbReference>
<comment type="caution">
    <text evidence="4">The sequence shown here is derived from an EMBL/GenBank/DDBJ whole genome shotgun (WGS) entry which is preliminary data.</text>
</comment>
<dbReference type="Pfam" id="PF02275">
    <property type="entry name" value="CBAH"/>
    <property type="match status" value="1"/>
</dbReference>
<dbReference type="InterPro" id="IPR052193">
    <property type="entry name" value="Peptidase_C59"/>
</dbReference>
<gene>
    <name evidence="4" type="ORF">HY912_07300</name>
</gene>
<proteinExistence type="inferred from homology"/>
<keyword evidence="2 4" id="KW-0378">Hydrolase</keyword>
<evidence type="ECO:0000256" key="2">
    <source>
        <dbReference type="ARBA" id="ARBA00022801"/>
    </source>
</evidence>
<dbReference type="EMBL" id="JACRDE010000202">
    <property type="protein sequence ID" value="MBI5249284.1"/>
    <property type="molecule type" value="Genomic_DNA"/>
</dbReference>
<dbReference type="PANTHER" id="PTHR35527">
    <property type="entry name" value="CHOLOYLGLYCINE HYDROLASE"/>
    <property type="match status" value="1"/>
</dbReference>
<name>A0A9D6Z2Y1_9BACT</name>
<dbReference type="InterPro" id="IPR029055">
    <property type="entry name" value="Ntn_hydrolases_N"/>
</dbReference>
<evidence type="ECO:0000313" key="4">
    <source>
        <dbReference type="EMBL" id="MBI5249284.1"/>
    </source>
</evidence>
<dbReference type="AlphaFoldDB" id="A0A9D6Z2Y1"/>
<comment type="similarity">
    <text evidence="1">Belongs to the peptidase C59 family.</text>
</comment>
<evidence type="ECO:0000256" key="1">
    <source>
        <dbReference type="ARBA" id="ARBA00006625"/>
    </source>
</evidence>
<dbReference type="Gene3D" id="3.60.60.10">
    <property type="entry name" value="Penicillin V Acylase, Chain A"/>
    <property type="match status" value="1"/>
</dbReference>
<organism evidence="4 5">
    <name type="scientific">Desulfomonile tiedjei</name>
    <dbReference type="NCBI Taxonomy" id="2358"/>
    <lineage>
        <taxon>Bacteria</taxon>
        <taxon>Pseudomonadati</taxon>
        <taxon>Thermodesulfobacteriota</taxon>
        <taxon>Desulfomonilia</taxon>
        <taxon>Desulfomonilales</taxon>
        <taxon>Desulfomonilaceae</taxon>
        <taxon>Desulfomonile</taxon>
    </lineage>
</organism>
<dbReference type="SUPFAM" id="SSF56235">
    <property type="entry name" value="N-terminal nucleophile aminohydrolases (Ntn hydrolases)"/>
    <property type="match status" value="1"/>
</dbReference>
<dbReference type="InterPro" id="IPR029132">
    <property type="entry name" value="CBAH/NAAA_C"/>
</dbReference>
<feature type="domain" description="Choloylglycine hydrolase/NAAA C-terminal" evidence="3">
    <location>
        <begin position="2"/>
        <end position="127"/>
    </location>
</feature>
<evidence type="ECO:0000313" key="5">
    <source>
        <dbReference type="Proteomes" id="UP000807825"/>
    </source>
</evidence>
<evidence type="ECO:0000259" key="3">
    <source>
        <dbReference type="Pfam" id="PF02275"/>
    </source>
</evidence>